<organism evidence="11 12">
    <name type="scientific">Sulfurimonas gotlandica (strain DSM 19862 / JCM 16533 / GD1)</name>
    <dbReference type="NCBI Taxonomy" id="929558"/>
    <lineage>
        <taxon>Bacteria</taxon>
        <taxon>Pseudomonadati</taxon>
        <taxon>Campylobacterota</taxon>
        <taxon>Epsilonproteobacteria</taxon>
        <taxon>Campylobacterales</taxon>
        <taxon>Sulfurimonadaceae</taxon>
        <taxon>Sulfurimonas</taxon>
    </lineage>
</organism>
<comment type="cofactor">
    <cofactor evidence="1">
        <name>[4Fe-4S] cluster</name>
        <dbReference type="ChEBI" id="CHEBI:49883"/>
    </cofactor>
</comment>
<comment type="similarity">
    <text evidence="3">Belongs to the prokaryotic molybdopterin-containing oxidoreductase family.</text>
</comment>
<dbReference type="Pfam" id="PF04879">
    <property type="entry name" value="Molybdop_Fe4S4"/>
    <property type="match status" value="1"/>
</dbReference>
<dbReference type="EMBL" id="AFRZ01000001">
    <property type="protein sequence ID" value="EHP29240.1"/>
    <property type="molecule type" value="Genomic_DNA"/>
</dbReference>
<evidence type="ECO:0000259" key="10">
    <source>
        <dbReference type="PROSITE" id="PS51669"/>
    </source>
</evidence>
<dbReference type="Gene3D" id="2.40.40.20">
    <property type="match status" value="1"/>
</dbReference>
<evidence type="ECO:0000256" key="2">
    <source>
        <dbReference type="ARBA" id="ARBA00004196"/>
    </source>
</evidence>
<dbReference type="InterPro" id="IPR009010">
    <property type="entry name" value="Asp_de-COase-like_dom_sf"/>
</dbReference>
<keyword evidence="9" id="KW-0732">Signal</keyword>
<dbReference type="InterPro" id="IPR006963">
    <property type="entry name" value="Mopterin_OxRdtase_4Fe-4S_dom"/>
</dbReference>
<dbReference type="GO" id="GO:0009055">
    <property type="term" value="F:electron transfer activity"/>
    <property type="evidence" value="ECO:0007669"/>
    <property type="project" value="TreeGrafter"/>
</dbReference>
<keyword evidence="12" id="KW-1185">Reference proteome</keyword>
<keyword evidence="5" id="KW-0479">Metal-binding</keyword>
<accession>B6BMI1</accession>
<dbReference type="GO" id="GO:0030151">
    <property type="term" value="F:molybdenum ion binding"/>
    <property type="evidence" value="ECO:0007669"/>
    <property type="project" value="TreeGrafter"/>
</dbReference>
<dbReference type="GO" id="GO:0016491">
    <property type="term" value="F:oxidoreductase activity"/>
    <property type="evidence" value="ECO:0007669"/>
    <property type="project" value="UniProtKB-KW"/>
</dbReference>
<proteinExistence type="inferred from homology"/>
<dbReference type="PROSITE" id="PS51318">
    <property type="entry name" value="TAT"/>
    <property type="match status" value="1"/>
</dbReference>
<evidence type="ECO:0000256" key="7">
    <source>
        <dbReference type="ARBA" id="ARBA00023004"/>
    </source>
</evidence>
<accession>H1FWJ9</accession>
<evidence type="ECO:0000256" key="5">
    <source>
        <dbReference type="ARBA" id="ARBA00022723"/>
    </source>
</evidence>
<dbReference type="STRING" id="929558.SMGD1_0713"/>
<dbReference type="PATRIC" id="fig|929558.5.peg.712"/>
<evidence type="ECO:0000256" key="6">
    <source>
        <dbReference type="ARBA" id="ARBA00023002"/>
    </source>
</evidence>
<dbReference type="InterPro" id="IPR006656">
    <property type="entry name" value="Mopterin_OxRdtase"/>
</dbReference>
<dbReference type="PROSITE" id="PS51669">
    <property type="entry name" value="4FE4S_MOW_BIS_MGD"/>
    <property type="match status" value="1"/>
</dbReference>
<gene>
    <name evidence="11" type="primary">psrA</name>
    <name evidence="11" type="ORF">SMGD1_0713</name>
</gene>
<keyword evidence="6" id="KW-0560">Oxidoreductase</keyword>
<sequence>MYLQSRRTFLKGAAFTVAGAAIAKGVFTTDAMAESVTESKFTNTPDSLSFYPPMEEWADFKELDGDDWKRGGIDRHGVRSEANPNGIEVNDYMIVPTACSNCEASCGLTAWIDKKTFTVKKYMGNPLHPASRGRNCAKGYATQSQMYDPDRIAFPLKRAPGSARGEGKWVRTTWDEAMTAIGKKMGDTLAKGDELSKKTVMFHVGRPNENGFTGKVWHTLGCDAFNSHTNICSSGGRTPTIQWANDDRSSPDWANAKLIFLNSSHAADAGHYFQQSASFIADARAKGAKLVVMDPRMSNSAGMADLWIAAWPGTEPLIYLYLTQRILNEGKVDRDFVKKWMNWEVFLSNKKYLDFMVEKGYISKAPTKVDFDTFLDTLQELYTPYTLDHVSKETHVPADRLEKLYDMFIWAGTSVSSYFWRATAAGNRGGWMSGRTGFLPIALRGAIGPEGGTFFHHFHVISVAGKGGSSTVGQGKRGSNIPKVDVYNELSFPPEWPLSTYEMSFLLPHLLADTKWQQKWIDKGLNVPQKLAVWIPRMYNPVWINPDGFRWIETIKDEKKMELTFNLSPVWSETNWYVDYILPVGLAGERHDQHSEATMPARWTSFRQPVMRVALEKSGWKPKNPARATLEAHIKAGLGEVWEENEFWFDMCVNYIDPDGKIFIDDAKTKSIRSMWESKKTPGTPVTIAEWYDAAFGDNLPNLKATATADSRYKNAEFPVYEYMRDHGAWMEENKIYSAQEKPVKYDGQTLVSHGHKYDKRDLTIDRKTGVIYAQDHHGSTKYKDGKKPVAIEIDGKMMEGFATLDKKLDFFCEWLADDWKWPEYAIPFYPRTPKEKKEMVHIVSHVDHSYMTEKNSYALNTVFRLPYNIHTRSANSKHLMEISQNHDPIWISTPDAARQGFKRGDSIRVRITDSVTGLESGYFVAMAVPTEGVLPGTLACSHHGGRWKLVNSVTIPNGVSDGKVDSQPVARNMNDPKFMAHSPENAGRVGAQIKIEDYDGTGGINSFGVPTAELQMDGKEGKLKYVEGIKPFHAERFAEYNRDSGNIWWDGLSGSWQNAVAAAHPDPISGMHCWHQKVILEPAQAGDKIGDIYVNYENNFKIYQGWRDDLTRPLNSSDKLRRPQHIKRPWVPLSDKAYAVEIKD</sequence>
<dbReference type="SMART" id="SM00926">
    <property type="entry name" value="Molybdop_Fe4S4"/>
    <property type="match status" value="1"/>
</dbReference>
<dbReference type="GO" id="GO:0030313">
    <property type="term" value="C:cell envelope"/>
    <property type="evidence" value="ECO:0007669"/>
    <property type="project" value="UniProtKB-SubCell"/>
</dbReference>
<dbReference type="InterPro" id="IPR006311">
    <property type="entry name" value="TAT_signal"/>
</dbReference>
<evidence type="ECO:0000256" key="4">
    <source>
        <dbReference type="ARBA" id="ARBA00022485"/>
    </source>
</evidence>
<comment type="caution">
    <text evidence="11">The sequence shown here is derived from an EMBL/GenBank/DDBJ whole genome shotgun (WGS) entry which is preliminary data.</text>
</comment>
<evidence type="ECO:0000313" key="11">
    <source>
        <dbReference type="EMBL" id="EHP29240.1"/>
    </source>
</evidence>
<comment type="subcellular location">
    <subcellularLocation>
        <location evidence="2">Cell envelope</location>
    </subcellularLocation>
</comment>
<keyword evidence="8" id="KW-0411">Iron-sulfur</keyword>
<evidence type="ECO:0000256" key="3">
    <source>
        <dbReference type="ARBA" id="ARBA00010312"/>
    </source>
</evidence>
<dbReference type="Proteomes" id="UP000006431">
    <property type="component" value="Unassembled WGS sequence"/>
</dbReference>
<dbReference type="PANTHER" id="PTHR43598">
    <property type="entry name" value="TUNGSTEN-CONTAINING FORMYLMETHANOFURAN DEHYDROGENASE 2 SUBUNIT B"/>
    <property type="match status" value="1"/>
</dbReference>
<dbReference type="OrthoDB" id="9810782at2"/>
<dbReference type="HOGENOM" id="CLU_000422_9_0_7"/>
<feature type="chain" id="PRO_5002843175" evidence="9">
    <location>
        <begin position="24"/>
        <end position="1145"/>
    </location>
</feature>
<dbReference type="Pfam" id="PF00384">
    <property type="entry name" value="Molybdopterin"/>
    <property type="match status" value="1"/>
</dbReference>
<dbReference type="GO" id="GO:0009061">
    <property type="term" value="P:anaerobic respiration"/>
    <property type="evidence" value="ECO:0007669"/>
    <property type="project" value="TreeGrafter"/>
</dbReference>
<feature type="domain" description="4Fe-4S Mo/W bis-MGD-type" evidence="10">
    <location>
        <begin position="92"/>
        <end position="150"/>
    </location>
</feature>
<keyword evidence="7" id="KW-0408">Iron</keyword>
<dbReference type="Gene3D" id="3.30.200.210">
    <property type="match status" value="1"/>
</dbReference>
<dbReference type="SUPFAM" id="SSF53706">
    <property type="entry name" value="Formate dehydrogenase/DMSO reductase, domains 1-3"/>
    <property type="match status" value="1"/>
</dbReference>
<protein>
    <submittedName>
        <fullName evidence="11">Polysulfide reductase, subunit A</fullName>
    </submittedName>
</protein>
<dbReference type="eggNOG" id="COG0243">
    <property type="taxonomic scope" value="Bacteria"/>
</dbReference>
<dbReference type="PANTHER" id="PTHR43598:SF1">
    <property type="entry name" value="FORMATE DEHYDROGENASE-O MAJOR SUBUNIT"/>
    <property type="match status" value="1"/>
</dbReference>
<name>B6BMI1_SULGG</name>
<keyword evidence="4" id="KW-0004">4Fe-4S</keyword>
<reference evidence="11 12" key="1">
    <citation type="journal article" date="2012" name="Proc. Natl. Acad. Sci. U.S.A.">
        <title>Genome and physiology of a model Epsilonproteobacterium responsible for sulfide detoxification in marine oxygen depletion zones.</title>
        <authorList>
            <person name="Grote J."/>
            <person name="Schott T."/>
            <person name="Bruckner C.G."/>
            <person name="Glockner F.O."/>
            <person name="Jost G."/>
            <person name="Teeling H."/>
            <person name="Labrenz M."/>
            <person name="Jurgens K."/>
        </authorList>
    </citation>
    <scope>NUCLEOTIDE SEQUENCE [LARGE SCALE GENOMIC DNA]</scope>
    <source>
        <strain evidence="11 12">GD1</strain>
    </source>
</reference>
<evidence type="ECO:0000256" key="1">
    <source>
        <dbReference type="ARBA" id="ARBA00001966"/>
    </source>
</evidence>
<dbReference type="RefSeq" id="WP_008338727.1">
    <property type="nucleotide sequence ID" value="NZ_AFRZ01000001.1"/>
</dbReference>
<evidence type="ECO:0000313" key="12">
    <source>
        <dbReference type="Proteomes" id="UP000006431"/>
    </source>
</evidence>
<feature type="signal peptide" evidence="9">
    <location>
        <begin position="1"/>
        <end position="23"/>
    </location>
</feature>
<evidence type="ECO:0000256" key="8">
    <source>
        <dbReference type="ARBA" id="ARBA00023014"/>
    </source>
</evidence>
<evidence type="ECO:0000256" key="9">
    <source>
        <dbReference type="SAM" id="SignalP"/>
    </source>
</evidence>
<dbReference type="Gene3D" id="3.40.228.10">
    <property type="entry name" value="Dimethylsulfoxide Reductase, domain 2"/>
    <property type="match status" value="1"/>
</dbReference>
<dbReference type="AlphaFoldDB" id="B6BMI1"/>
<dbReference type="GO" id="GO:0051539">
    <property type="term" value="F:4 iron, 4 sulfur cluster binding"/>
    <property type="evidence" value="ECO:0007669"/>
    <property type="project" value="UniProtKB-KW"/>
</dbReference>
<dbReference type="SUPFAM" id="SSF50692">
    <property type="entry name" value="ADC-like"/>
    <property type="match status" value="1"/>
</dbReference>